<dbReference type="PANTHER" id="PTHR21529">
    <property type="entry name" value="MAMMARY TURMOR VIRUS RECEPTOR HOMOLOG 1, 2 MTVR1, 2"/>
    <property type="match status" value="1"/>
</dbReference>
<comment type="caution">
    <text evidence="2">The sequence shown here is derived from an EMBL/GenBank/DDBJ whole genome shotgun (WGS) entry which is preliminary data.</text>
</comment>
<dbReference type="PANTHER" id="PTHR21529:SF4">
    <property type="entry name" value="TPR AND ANKYRIN REPEAT-CONTAINING PROTEIN 1"/>
    <property type="match status" value="1"/>
</dbReference>
<dbReference type="Proteomes" id="UP001428341">
    <property type="component" value="Unassembled WGS sequence"/>
</dbReference>
<name>A0AAP0LPW2_9ROSI</name>
<organism evidence="2 3">
    <name type="scientific">Citrus x changshan-huyou</name>
    <dbReference type="NCBI Taxonomy" id="2935761"/>
    <lineage>
        <taxon>Eukaryota</taxon>
        <taxon>Viridiplantae</taxon>
        <taxon>Streptophyta</taxon>
        <taxon>Embryophyta</taxon>
        <taxon>Tracheophyta</taxon>
        <taxon>Spermatophyta</taxon>
        <taxon>Magnoliopsida</taxon>
        <taxon>eudicotyledons</taxon>
        <taxon>Gunneridae</taxon>
        <taxon>Pentapetalae</taxon>
        <taxon>rosids</taxon>
        <taxon>malvids</taxon>
        <taxon>Sapindales</taxon>
        <taxon>Rutaceae</taxon>
        <taxon>Aurantioideae</taxon>
        <taxon>Citrus</taxon>
    </lineage>
</organism>
<evidence type="ECO:0000313" key="2">
    <source>
        <dbReference type="EMBL" id="KAK9177550.1"/>
    </source>
</evidence>
<keyword evidence="3" id="KW-1185">Reference proteome</keyword>
<accession>A0AAP0LPW2</accession>
<evidence type="ECO:0000313" key="3">
    <source>
        <dbReference type="Proteomes" id="UP001428341"/>
    </source>
</evidence>
<dbReference type="InterPro" id="IPR039904">
    <property type="entry name" value="TRANK1"/>
</dbReference>
<keyword evidence="1" id="KW-1133">Transmembrane helix</keyword>
<sequence length="187" mass="21629">MDGPWQVSLSEFRSQIRAASSHSGVRHSYGRSLCTLQFCMANVIRPSDFLYLMERSLILFGSSKGYIFVTKSYFVEWVIFQDGSTIFQYSKILIQVLVKILLTLHCSSGEENKMKWWIGLFHKNIEIYHLLMVLRVAILPCLFALNCNITTMRRALQSLVYVCTKSPREFYDALFHEGQDFNCQDAA</sequence>
<keyword evidence="1" id="KW-0472">Membrane</keyword>
<dbReference type="EMBL" id="JBCGBO010000025">
    <property type="protein sequence ID" value="KAK9177550.1"/>
    <property type="molecule type" value="Genomic_DNA"/>
</dbReference>
<keyword evidence="1" id="KW-0812">Transmembrane</keyword>
<dbReference type="AlphaFoldDB" id="A0AAP0LPW2"/>
<proteinExistence type="predicted"/>
<feature type="transmembrane region" description="Helical" evidence="1">
    <location>
        <begin position="127"/>
        <end position="145"/>
    </location>
</feature>
<gene>
    <name evidence="2" type="ORF">WN944_029573</name>
</gene>
<evidence type="ECO:0000256" key="1">
    <source>
        <dbReference type="SAM" id="Phobius"/>
    </source>
</evidence>
<protein>
    <submittedName>
        <fullName evidence="2">Uncharacterized protein</fullName>
    </submittedName>
</protein>
<reference evidence="2 3" key="1">
    <citation type="submission" date="2024-05" db="EMBL/GenBank/DDBJ databases">
        <title>Haplotype-resolved chromosome-level genome assembly of Huyou (Citrus changshanensis).</title>
        <authorList>
            <person name="Miao C."/>
            <person name="Chen W."/>
            <person name="Wu Y."/>
            <person name="Wang L."/>
            <person name="Zhao S."/>
            <person name="Grierson D."/>
            <person name="Xu C."/>
            <person name="Chen K."/>
        </authorList>
    </citation>
    <scope>NUCLEOTIDE SEQUENCE [LARGE SCALE GENOMIC DNA]</scope>
    <source>
        <strain evidence="2">01-14</strain>
        <tissue evidence="2">Leaf</tissue>
    </source>
</reference>